<dbReference type="PROSITE" id="PS51296">
    <property type="entry name" value="RIESKE"/>
    <property type="match status" value="1"/>
</dbReference>
<keyword evidence="2" id="KW-0479">Metal-binding</keyword>
<protein>
    <submittedName>
        <fullName evidence="7">Iron-sulfur protein</fullName>
    </submittedName>
</protein>
<keyword evidence="1" id="KW-0001">2Fe-2S</keyword>
<dbReference type="Gene3D" id="2.102.10.10">
    <property type="entry name" value="Rieske [2Fe-2S] iron-sulphur domain"/>
    <property type="match status" value="1"/>
</dbReference>
<evidence type="ECO:0000313" key="7">
    <source>
        <dbReference type="EMBL" id="BCJ63227.1"/>
    </source>
</evidence>
<dbReference type="KEGG" id="pry:Prubr_02480"/>
<evidence type="ECO:0000256" key="4">
    <source>
        <dbReference type="ARBA" id="ARBA00023014"/>
    </source>
</evidence>
<dbReference type="Pfam" id="PF00355">
    <property type="entry name" value="Rieske"/>
    <property type="match status" value="1"/>
</dbReference>
<dbReference type="EMBL" id="AP023359">
    <property type="protein sequence ID" value="BCJ63227.1"/>
    <property type="molecule type" value="Genomic_DNA"/>
</dbReference>
<dbReference type="AlphaFoldDB" id="A0A810MPR0"/>
<dbReference type="InterPro" id="IPR017941">
    <property type="entry name" value="Rieske_2Fe-2S"/>
</dbReference>
<accession>A0A810MPR0</accession>
<feature type="region of interest" description="Disordered" evidence="5">
    <location>
        <begin position="52"/>
        <end position="80"/>
    </location>
</feature>
<dbReference type="SUPFAM" id="SSF50022">
    <property type="entry name" value="ISP domain"/>
    <property type="match status" value="1"/>
</dbReference>
<dbReference type="InterPro" id="IPR006311">
    <property type="entry name" value="TAT_signal"/>
</dbReference>
<feature type="compositionally biased region" description="Gly residues" evidence="5">
    <location>
        <begin position="55"/>
        <end position="76"/>
    </location>
</feature>
<proteinExistence type="predicted"/>
<gene>
    <name evidence="7" type="ORF">Prubr_02480</name>
</gene>
<feature type="region of interest" description="Disordered" evidence="5">
    <location>
        <begin position="1"/>
        <end position="28"/>
    </location>
</feature>
<sequence length="168" mass="16448">MEDPGPTSRQEGLRMSEDQVVTGPGSTTRRSLFAGAGAVGATVVLAACGDDESPAGGGSTPGTAPTGGGDTGGGVTLGTTADVPVGGGAIFAAQQVVVTQPTAGDFKAFSSICSHQQCPVSRIEGGTINCTCHDSRFSIEDGSPQSGPATAPLQAKTVTVQGDNIVLG</sequence>
<dbReference type="CDD" id="cd03467">
    <property type="entry name" value="Rieske"/>
    <property type="match status" value="1"/>
</dbReference>
<keyword evidence="4" id="KW-0411">Iron-sulfur</keyword>
<evidence type="ECO:0000256" key="5">
    <source>
        <dbReference type="SAM" id="MobiDB-lite"/>
    </source>
</evidence>
<evidence type="ECO:0000256" key="1">
    <source>
        <dbReference type="ARBA" id="ARBA00022714"/>
    </source>
</evidence>
<keyword evidence="3" id="KW-0408">Iron</keyword>
<dbReference type="InterPro" id="IPR036922">
    <property type="entry name" value="Rieske_2Fe-2S_sf"/>
</dbReference>
<dbReference type="GO" id="GO:0046872">
    <property type="term" value="F:metal ion binding"/>
    <property type="evidence" value="ECO:0007669"/>
    <property type="project" value="UniProtKB-KW"/>
</dbReference>
<dbReference type="GO" id="GO:0004497">
    <property type="term" value="F:monooxygenase activity"/>
    <property type="evidence" value="ECO:0007669"/>
    <property type="project" value="UniProtKB-ARBA"/>
</dbReference>
<dbReference type="GO" id="GO:0051537">
    <property type="term" value="F:2 iron, 2 sulfur cluster binding"/>
    <property type="evidence" value="ECO:0007669"/>
    <property type="project" value="UniProtKB-KW"/>
</dbReference>
<organism evidence="7 8">
    <name type="scientific">Polymorphospora rubra</name>
    <dbReference type="NCBI Taxonomy" id="338584"/>
    <lineage>
        <taxon>Bacteria</taxon>
        <taxon>Bacillati</taxon>
        <taxon>Actinomycetota</taxon>
        <taxon>Actinomycetes</taxon>
        <taxon>Micromonosporales</taxon>
        <taxon>Micromonosporaceae</taxon>
        <taxon>Polymorphospora</taxon>
    </lineage>
</organism>
<feature type="domain" description="Rieske" evidence="6">
    <location>
        <begin position="75"/>
        <end position="167"/>
    </location>
</feature>
<evidence type="ECO:0000259" key="6">
    <source>
        <dbReference type="PROSITE" id="PS51296"/>
    </source>
</evidence>
<evidence type="ECO:0000313" key="8">
    <source>
        <dbReference type="Proteomes" id="UP000680866"/>
    </source>
</evidence>
<reference evidence="7" key="1">
    <citation type="submission" date="2020-08" db="EMBL/GenBank/DDBJ databases">
        <title>Whole genome shotgun sequence of Polymorphospora rubra NBRC 101157.</title>
        <authorList>
            <person name="Komaki H."/>
            <person name="Tamura T."/>
        </authorList>
    </citation>
    <scope>NUCLEOTIDE SEQUENCE</scope>
    <source>
        <strain evidence="7">NBRC 101157</strain>
    </source>
</reference>
<keyword evidence="8" id="KW-1185">Reference proteome</keyword>
<dbReference type="Proteomes" id="UP000680866">
    <property type="component" value="Chromosome"/>
</dbReference>
<name>A0A810MPR0_9ACTN</name>
<evidence type="ECO:0000256" key="2">
    <source>
        <dbReference type="ARBA" id="ARBA00022723"/>
    </source>
</evidence>
<dbReference type="FunFam" id="2.102.10.10:FF:000016">
    <property type="entry name" value="Nitrite reductase/ring-hydroxylating ferredoxin subunit"/>
    <property type="match status" value="1"/>
</dbReference>
<dbReference type="GO" id="GO:0016705">
    <property type="term" value="F:oxidoreductase activity, acting on paired donors, with incorporation or reduction of molecular oxygen"/>
    <property type="evidence" value="ECO:0007669"/>
    <property type="project" value="UniProtKB-ARBA"/>
</dbReference>
<dbReference type="PROSITE" id="PS51318">
    <property type="entry name" value="TAT"/>
    <property type="match status" value="1"/>
</dbReference>
<evidence type="ECO:0000256" key="3">
    <source>
        <dbReference type="ARBA" id="ARBA00023004"/>
    </source>
</evidence>